<dbReference type="AlphaFoldDB" id="A0A7S3V0D3"/>
<feature type="transmembrane region" description="Helical" evidence="1">
    <location>
        <begin position="68"/>
        <end position="87"/>
    </location>
</feature>
<gene>
    <name evidence="2" type="ORF">ASTO00021_LOCUS13782</name>
</gene>
<feature type="transmembrane region" description="Helical" evidence="1">
    <location>
        <begin position="178"/>
        <end position="202"/>
    </location>
</feature>
<feature type="transmembrane region" description="Helical" evidence="1">
    <location>
        <begin position="239"/>
        <end position="260"/>
    </location>
</feature>
<evidence type="ECO:0000313" key="2">
    <source>
        <dbReference type="EMBL" id="CAE0443724.1"/>
    </source>
</evidence>
<keyword evidence="1" id="KW-1133">Transmembrane helix</keyword>
<proteinExistence type="predicted"/>
<evidence type="ECO:0000256" key="1">
    <source>
        <dbReference type="SAM" id="Phobius"/>
    </source>
</evidence>
<dbReference type="EMBL" id="HBIN01018063">
    <property type="protein sequence ID" value="CAE0443724.1"/>
    <property type="molecule type" value="Transcribed_RNA"/>
</dbReference>
<sequence>MTCEYYCILIIYLQFVFFMDSPSEISSLPCDANETVLFYMYIFCALTGTVALLMLVLVVKTWSQAKRLVFPSTVLSLTVIGSSLRVLSNKPRLFGQDVVFTLVFSIAPSVLVIEGQVFFIKFVEYLLRKFPLLETKRFTTRFLRMQFVFRFVVLIACMCAIIGSMFSFFKYQQPTLRVLYTLFALGHTLSSSLTIFSVWYLIGYLRVEISLMIHGKKDLVLLDEDTKIKLRRLLPKLRIIQYGVFVVAGEFLIFFLPTLFSEYFSAYWKYNVPILYGSYNMVAILNVRQQSIIAINKRKKFAKVVEYKDLLR</sequence>
<feature type="transmembrane region" description="Helical" evidence="1">
    <location>
        <begin position="37"/>
        <end position="59"/>
    </location>
</feature>
<feature type="transmembrane region" description="Helical" evidence="1">
    <location>
        <begin position="147"/>
        <end position="166"/>
    </location>
</feature>
<accession>A0A7S3V0D3</accession>
<keyword evidence="1" id="KW-0472">Membrane</keyword>
<protein>
    <submittedName>
        <fullName evidence="2">Uncharacterized protein</fullName>
    </submittedName>
</protein>
<feature type="transmembrane region" description="Helical" evidence="1">
    <location>
        <begin position="99"/>
        <end position="127"/>
    </location>
</feature>
<name>A0A7S3V0D3_9STRA</name>
<reference evidence="2" key="1">
    <citation type="submission" date="2021-01" db="EMBL/GenBank/DDBJ databases">
        <authorList>
            <person name="Corre E."/>
            <person name="Pelletier E."/>
            <person name="Niang G."/>
            <person name="Scheremetjew M."/>
            <person name="Finn R."/>
            <person name="Kale V."/>
            <person name="Holt S."/>
            <person name="Cochrane G."/>
            <person name="Meng A."/>
            <person name="Brown T."/>
            <person name="Cohen L."/>
        </authorList>
    </citation>
    <scope>NUCLEOTIDE SEQUENCE</scope>
    <source>
        <strain evidence="2">GSBS06</strain>
    </source>
</reference>
<keyword evidence="1" id="KW-0812">Transmembrane</keyword>
<organism evidence="2">
    <name type="scientific">Aplanochytrium stocchinoi</name>
    <dbReference type="NCBI Taxonomy" id="215587"/>
    <lineage>
        <taxon>Eukaryota</taxon>
        <taxon>Sar</taxon>
        <taxon>Stramenopiles</taxon>
        <taxon>Bigyra</taxon>
        <taxon>Labyrinthulomycetes</taxon>
        <taxon>Thraustochytrida</taxon>
        <taxon>Thraustochytriidae</taxon>
        <taxon>Aplanochytrium</taxon>
    </lineage>
</organism>